<evidence type="ECO:0000259" key="3">
    <source>
        <dbReference type="Pfam" id="PF01557"/>
    </source>
</evidence>
<dbReference type="EMBL" id="CP002873">
    <property type="protein sequence ID" value="AGA66684.1"/>
    <property type="molecule type" value="Genomic_DNA"/>
</dbReference>
<sequence length="293" mass="33522">MKFVSYLEWNNTEAIGILTKNEQNVIPIADIIPEFKNYNMINFIENCNKEILNKLEKEIDTFKQTYSIEKLQLLSPITKPIHDIICVGVNYQDHINEVKNNINDVQNTKPVYFSKRAIYIIGHNHNINARLDLDEALDYEAELAIIIGKKAKDIKAEEVNEYIFGYSIFNDISSRKIQKEHSQWYKGKSLDTYSSMGPCIVYKDDIKDVNNLNIKSTLNDEIRQNSNTKHMIHNIYELVSDISKGMTLEPGDIIATGTPSGVGMGFNPPKYMKNGDKITCSIENIGELTNYVK</sequence>
<keyword evidence="4" id="KW-0378">Hydrolase</keyword>
<dbReference type="AlphaFoldDB" id="A0A3B6VNJ2"/>
<dbReference type="PANTHER" id="PTHR42796">
    <property type="entry name" value="FUMARYLACETOACETATE HYDROLASE DOMAIN-CONTAINING PROTEIN 2A-RELATED"/>
    <property type="match status" value="1"/>
</dbReference>
<name>A0A3B6VNJ2_BRAPL</name>
<keyword evidence="5" id="KW-1185">Reference proteome</keyword>
<reference evidence="4 5" key="1">
    <citation type="journal article" date="2013" name="Genome Announc.">
        <title>Complete Genome Sequence of the Porcine Strain Brachyspira pilosicoli P43/6/78(T.).</title>
        <authorList>
            <person name="Lin C."/>
            <person name="den Bakker H.C."/>
            <person name="Suzuki H."/>
            <person name="Lefebure T."/>
            <person name="Ponnala L."/>
            <person name="Sun Q."/>
            <person name="Stanhope M.J."/>
            <person name="Wiedmann M."/>
            <person name="Duhamel G.E."/>
        </authorList>
    </citation>
    <scope>NUCLEOTIDE SEQUENCE [LARGE SCALE GENOMIC DNA]</scope>
    <source>
        <strain evidence="4 5">P43/6/78</strain>
    </source>
</reference>
<dbReference type="Gene3D" id="3.90.850.10">
    <property type="entry name" value="Fumarylacetoacetase-like, C-terminal domain"/>
    <property type="match status" value="1"/>
</dbReference>
<proteinExistence type="inferred from homology"/>
<keyword evidence="2" id="KW-0479">Metal-binding</keyword>
<evidence type="ECO:0000313" key="4">
    <source>
        <dbReference type="EMBL" id="AGA66684.1"/>
    </source>
</evidence>
<dbReference type="KEGG" id="bpip:BPP43_07280"/>
<dbReference type="SUPFAM" id="SSF56529">
    <property type="entry name" value="FAH"/>
    <property type="match status" value="1"/>
</dbReference>
<dbReference type="GO" id="GO:0016787">
    <property type="term" value="F:hydrolase activity"/>
    <property type="evidence" value="ECO:0007669"/>
    <property type="project" value="UniProtKB-KW"/>
</dbReference>
<dbReference type="Proteomes" id="UP000010793">
    <property type="component" value="Chromosome"/>
</dbReference>
<dbReference type="Pfam" id="PF01557">
    <property type="entry name" value="FAA_hydrolase"/>
    <property type="match status" value="1"/>
</dbReference>
<evidence type="ECO:0000256" key="2">
    <source>
        <dbReference type="ARBA" id="ARBA00022723"/>
    </source>
</evidence>
<dbReference type="InterPro" id="IPR011234">
    <property type="entry name" value="Fumarylacetoacetase-like_C"/>
</dbReference>
<dbReference type="FunFam" id="3.90.850.10:FF:000002">
    <property type="entry name" value="2-hydroxyhepta-2,4-diene-1,7-dioate isomerase"/>
    <property type="match status" value="1"/>
</dbReference>
<dbReference type="GO" id="GO:0019752">
    <property type="term" value="P:carboxylic acid metabolic process"/>
    <property type="evidence" value="ECO:0007669"/>
    <property type="project" value="UniProtKB-ARBA"/>
</dbReference>
<dbReference type="GO" id="GO:0046872">
    <property type="term" value="F:metal ion binding"/>
    <property type="evidence" value="ECO:0007669"/>
    <property type="project" value="UniProtKB-KW"/>
</dbReference>
<feature type="domain" description="Fumarylacetoacetase-like C-terminal" evidence="3">
    <location>
        <begin position="84"/>
        <end position="292"/>
    </location>
</feature>
<dbReference type="PANTHER" id="PTHR42796:SF4">
    <property type="entry name" value="FUMARYLACETOACETATE HYDROLASE DOMAIN-CONTAINING PROTEIN 2A"/>
    <property type="match status" value="1"/>
</dbReference>
<evidence type="ECO:0000313" key="5">
    <source>
        <dbReference type="Proteomes" id="UP000010793"/>
    </source>
</evidence>
<protein>
    <submittedName>
        <fullName evidence="4">Fumarylacetoacetate (FAA) hydrolase family protein</fullName>
    </submittedName>
</protein>
<dbReference type="InterPro" id="IPR036663">
    <property type="entry name" value="Fumarylacetoacetase_C_sf"/>
</dbReference>
<dbReference type="GO" id="GO:0016853">
    <property type="term" value="F:isomerase activity"/>
    <property type="evidence" value="ECO:0007669"/>
    <property type="project" value="UniProtKB-ARBA"/>
</dbReference>
<comment type="similarity">
    <text evidence="1">Belongs to the FAH family.</text>
</comment>
<organism evidence="4 5">
    <name type="scientific">Brachyspira pilosicoli P43/6/78</name>
    <dbReference type="NCBI Taxonomy" id="1042417"/>
    <lineage>
        <taxon>Bacteria</taxon>
        <taxon>Pseudomonadati</taxon>
        <taxon>Spirochaetota</taxon>
        <taxon>Spirochaetia</taxon>
        <taxon>Brachyspirales</taxon>
        <taxon>Brachyspiraceae</taxon>
        <taxon>Brachyspira</taxon>
    </lineage>
</organism>
<gene>
    <name evidence="4" type="ORF">BPP43_07280</name>
</gene>
<dbReference type="InterPro" id="IPR051121">
    <property type="entry name" value="FAH"/>
</dbReference>
<evidence type="ECO:0000256" key="1">
    <source>
        <dbReference type="ARBA" id="ARBA00010211"/>
    </source>
</evidence>
<accession>A0A3B6VNJ2</accession>
<dbReference type="RefSeq" id="WP_015274538.1">
    <property type="nucleotide sequence ID" value="NC_019908.1"/>
</dbReference>